<dbReference type="EMBL" id="BKCJ010101463">
    <property type="protein sequence ID" value="GEX32019.1"/>
    <property type="molecule type" value="Genomic_DNA"/>
</dbReference>
<reference evidence="5" key="1">
    <citation type="journal article" date="2019" name="Sci. Rep.">
        <title>Draft genome of Tanacetum cinerariifolium, the natural source of mosquito coil.</title>
        <authorList>
            <person name="Yamashiro T."/>
            <person name="Shiraishi A."/>
            <person name="Satake H."/>
            <person name="Nakayama K."/>
        </authorList>
    </citation>
    <scope>NUCLEOTIDE SEQUENCE</scope>
</reference>
<evidence type="ECO:0000256" key="3">
    <source>
        <dbReference type="SAM" id="MobiDB-lite"/>
    </source>
</evidence>
<dbReference type="PANTHER" id="PTHR11439:SF495">
    <property type="entry name" value="REVERSE TRANSCRIPTASE, RNA-DEPENDENT DNA POLYMERASE-RELATED"/>
    <property type="match status" value="1"/>
</dbReference>
<accession>A0A699H4T6</accession>
<protein>
    <submittedName>
        <fullName evidence="5">Uncharacterized mitochondrial protein AtMg00810-like</fullName>
    </submittedName>
</protein>
<dbReference type="Pfam" id="PF00098">
    <property type="entry name" value="zf-CCHC"/>
    <property type="match status" value="1"/>
</dbReference>
<keyword evidence="1" id="KW-0479">Metal-binding</keyword>
<feature type="coiled-coil region" evidence="2">
    <location>
        <begin position="13"/>
        <end position="40"/>
    </location>
</feature>
<sequence>MKTSLLQAQRCLLDQTFDRLQKLVSQLELLEEKLSQEDVNNTLLRSFSPEWNTHVVVWRNKVDLDTMSMDDLYNNLKVYEPEVKGMSSLISSTQNMDFVSSSYNNTNNTNGAVNTAQVINTARGVSTASTQVNADYSTNIDNLKQIYPHDIEEMDLKWQMAVLTMRARRFLKKTGKSLTFNGNESIGFDKSKVKCYNCHKRGHFARECRALRNQDNKNKENLRRSVPVETSTSTALVGLYEFVNKPVVKNCKAKSSEEEPKVVRKNDDALIIKEWVSDNEEEGKNFNIARPKVVVNVVKGNNFNAVNGNNFNAVKASACWVWKPKNKVLDYVSKHNNASITLKKFDYDQELIDSECSRHMTGNMSYLTDYEEIDRGYVTFGGNPKGGKITRKDTIKTVKPLKYSIVEQNLHIRFNESTPNVVGSGLDWLFYIDALTRTMNYEPIIAGRQSNGFAGTKASDNADPKSSHNDGSKPSSDDEKKVDEDPSKESKFNDVGEIISSKLPFDPNIPALKDVGIFDFLRDDKDDDAVADMNNLDTAIQVRRTQKGNSYIEISKLDRGYAGRASTIQVTRSMDLPNRKRAIGSKWVFRIKKDERGIMIRNKDWLLNGKIGKTLFIKRHKGDILLVQVYVDDIIFGLTKKELCIAFEKYEKFQMSSMGELTFFLGLQVKQKKDGIFISQDEYIAKVLKKFKFTKVKTASTLMETQKPMLKDKDGKEVDVHMYRLMIGSLMYLTSSCLDIMFAVCAYARYQVNPKVSHLFAMKRIFKYLKGQPKLGLKDPKDSPFDLVAYTNSDYAEASLNKKSTTGGGGPWCQETIGDTIAQTRFENVSKQSNDSLLARESFDNEESLGKDASKQERIDAIDADKDITLVSVQDDANKEMFDVNALNGDEVFFTGQNENVVEEVVDDAQVSTATTTVTITTKEITLDQALKALKFQNPRKDLEDLYKLVKARYGSTRPVESMDYLLWSDEVWKLQKGYKVLECKLYDSCEVHSLMMQSIKIYMLVEKKYPLTPLTLLMMLEKKLQIDYESEKDYQLCKLIKNQLKKERSVWKHTLGVDEAFNEET</sequence>
<evidence type="ECO:0000259" key="4">
    <source>
        <dbReference type="PROSITE" id="PS50158"/>
    </source>
</evidence>
<gene>
    <name evidence="5" type="ORF">Tci_303994</name>
</gene>
<organism evidence="5">
    <name type="scientific">Tanacetum cinerariifolium</name>
    <name type="common">Dalmatian daisy</name>
    <name type="synonym">Chrysanthemum cinerariifolium</name>
    <dbReference type="NCBI Taxonomy" id="118510"/>
    <lineage>
        <taxon>Eukaryota</taxon>
        <taxon>Viridiplantae</taxon>
        <taxon>Streptophyta</taxon>
        <taxon>Embryophyta</taxon>
        <taxon>Tracheophyta</taxon>
        <taxon>Spermatophyta</taxon>
        <taxon>Magnoliopsida</taxon>
        <taxon>eudicotyledons</taxon>
        <taxon>Gunneridae</taxon>
        <taxon>Pentapetalae</taxon>
        <taxon>asterids</taxon>
        <taxon>campanulids</taxon>
        <taxon>Asterales</taxon>
        <taxon>Asteraceae</taxon>
        <taxon>Asteroideae</taxon>
        <taxon>Anthemideae</taxon>
        <taxon>Anthemidinae</taxon>
        <taxon>Tanacetum</taxon>
    </lineage>
</organism>
<dbReference type="InterPro" id="IPR001878">
    <property type="entry name" value="Znf_CCHC"/>
</dbReference>
<dbReference type="PANTHER" id="PTHR11439">
    <property type="entry name" value="GAG-POL-RELATED RETROTRANSPOSON"/>
    <property type="match status" value="1"/>
</dbReference>
<dbReference type="AlphaFoldDB" id="A0A699H4T6"/>
<name>A0A699H4T6_TANCI</name>
<dbReference type="InterPro" id="IPR036875">
    <property type="entry name" value="Znf_CCHC_sf"/>
</dbReference>
<keyword evidence="2" id="KW-0175">Coiled coil</keyword>
<proteinExistence type="predicted"/>
<dbReference type="SUPFAM" id="SSF57756">
    <property type="entry name" value="Retrovirus zinc finger-like domains"/>
    <property type="match status" value="1"/>
</dbReference>
<feature type="compositionally biased region" description="Basic and acidic residues" evidence="3">
    <location>
        <begin position="460"/>
        <end position="493"/>
    </location>
</feature>
<dbReference type="PROSITE" id="PS50158">
    <property type="entry name" value="ZF_CCHC"/>
    <property type="match status" value="1"/>
</dbReference>
<evidence type="ECO:0000313" key="5">
    <source>
        <dbReference type="EMBL" id="GEX32019.1"/>
    </source>
</evidence>
<dbReference type="InterPro" id="IPR013103">
    <property type="entry name" value="RVT_2"/>
</dbReference>
<dbReference type="Pfam" id="PF07727">
    <property type="entry name" value="RVT_2"/>
    <property type="match status" value="1"/>
</dbReference>
<feature type="region of interest" description="Disordered" evidence="3">
    <location>
        <begin position="455"/>
        <end position="493"/>
    </location>
</feature>
<keyword evidence="1" id="KW-0862">Zinc</keyword>
<dbReference type="SMART" id="SM00343">
    <property type="entry name" value="ZnF_C2HC"/>
    <property type="match status" value="1"/>
</dbReference>
<dbReference type="Gene3D" id="4.10.60.10">
    <property type="entry name" value="Zinc finger, CCHC-type"/>
    <property type="match status" value="1"/>
</dbReference>
<evidence type="ECO:0000256" key="1">
    <source>
        <dbReference type="PROSITE-ProRule" id="PRU00047"/>
    </source>
</evidence>
<keyword evidence="1" id="KW-0863">Zinc-finger</keyword>
<comment type="caution">
    <text evidence="5">The sequence shown here is derived from an EMBL/GenBank/DDBJ whole genome shotgun (WGS) entry which is preliminary data.</text>
</comment>
<dbReference type="GO" id="GO:0008270">
    <property type="term" value="F:zinc ion binding"/>
    <property type="evidence" value="ECO:0007669"/>
    <property type="project" value="UniProtKB-KW"/>
</dbReference>
<evidence type="ECO:0000256" key="2">
    <source>
        <dbReference type="SAM" id="Coils"/>
    </source>
</evidence>
<dbReference type="GO" id="GO:0003676">
    <property type="term" value="F:nucleic acid binding"/>
    <property type="evidence" value="ECO:0007669"/>
    <property type="project" value="InterPro"/>
</dbReference>
<feature type="domain" description="CCHC-type" evidence="4">
    <location>
        <begin position="194"/>
        <end position="209"/>
    </location>
</feature>